<keyword evidence="6" id="KW-0472">Membrane</keyword>
<dbReference type="FunFam" id="2.10.25.10:FF:000007">
    <property type="entry name" value="Delta-like protein"/>
    <property type="match status" value="1"/>
</dbReference>
<evidence type="ECO:0000256" key="3">
    <source>
        <dbReference type="ARBA" id="ARBA00022692"/>
    </source>
</evidence>
<evidence type="ECO:0000313" key="12">
    <source>
        <dbReference type="Proteomes" id="UP000694545"/>
    </source>
</evidence>
<organism evidence="11 12">
    <name type="scientific">Varanus komodoensis</name>
    <name type="common">Komodo dragon</name>
    <dbReference type="NCBI Taxonomy" id="61221"/>
    <lineage>
        <taxon>Eukaryota</taxon>
        <taxon>Metazoa</taxon>
        <taxon>Chordata</taxon>
        <taxon>Craniata</taxon>
        <taxon>Vertebrata</taxon>
        <taxon>Euteleostomi</taxon>
        <taxon>Lepidosauria</taxon>
        <taxon>Squamata</taxon>
        <taxon>Bifurcata</taxon>
        <taxon>Unidentata</taxon>
        <taxon>Episquamata</taxon>
        <taxon>Toxicofera</taxon>
        <taxon>Anguimorpha</taxon>
        <taxon>Paleoanguimorpha</taxon>
        <taxon>Varanoidea</taxon>
        <taxon>Varanidae</taxon>
        <taxon>Varanus</taxon>
    </lineage>
</organism>
<keyword evidence="7 9" id="KW-1015">Disulfide bond</keyword>
<evidence type="ECO:0000259" key="10">
    <source>
        <dbReference type="PROSITE" id="PS50026"/>
    </source>
</evidence>
<evidence type="ECO:0000256" key="1">
    <source>
        <dbReference type="ARBA" id="ARBA00004479"/>
    </source>
</evidence>
<dbReference type="GO" id="GO:0005886">
    <property type="term" value="C:plasma membrane"/>
    <property type="evidence" value="ECO:0007669"/>
    <property type="project" value="TreeGrafter"/>
</dbReference>
<dbReference type="Ensembl" id="ENSVKKT00000023051.1">
    <property type="protein sequence ID" value="ENSVKKP00000022493.1"/>
    <property type="gene ID" value="ENSVKKG00000014975.1"/>
</dbReference>
<evidence type="ECO:0000313" key="11">
    <source>
        <dbReference type="Ensembl" id="ENSVKKP00000022493.1"/>
    </source>
</evidence>
<sequence length="160" mass="16979">MQQPDSLAAAPEQTPGGTLQLGFSRFLAAICRPGCHETHGFCEEPGECRCHYGWTGPFCDRCILFPGCVHGSCTEPWKCDCDTGWGGLLCDKEVIACLSEPCSHGGSCRELADGFACICPPQWMGKTCQIGESCGGLQGSAFLPPSFPAPHGSPLPWPSV</sequence>
<protein>
    <recommendedName>
        <fullName evidence="10">EGF-like domain-containing protein</fullName>
    </recommendedName>
</protein>
<dbReference type="AlphaFoldDB" id="A0A8D2LJH4"/>
<feature type="disulfide bond" evidence="9">
    <location>
        <begin position="119"/>
        <end position="128"/>
    </location>
</feature>
<reference evidence="11" key="1">
    <citation type="submission" date="2025-08" db="UniProtKB">
        <authorList>
            <consortium name="Ensembl"/>
        </authorList>
    </citation>
    <scope>IDENTIFICATION</scope>
</reference>
<evidence type="ECO:0000256" key="6">
    <source>
        <dbReference type="ARBA" id="ARBA00023136"/>
    </source>
</evidence>
<dbReference type="InterPro" id="IPR000742">
    <property type="entry name" value="EGF"/>
</dbReference>
<dbReference type="SMART" id="SM00181">
    <property type="entry name" value="EGF"/>
    <property type="match status" value="3"/>
</dbReference>
<dbReference type="CDD" id="cd00054">
    <property type="entry name" value="EGF_CA"/>
    <property type="match status" value="1"/>
</dbReference>
<dbReference type="GO" id="GO:0007219">
    <property type="term" value="P:Notch signaling pathway"/>
    <property type="evidence" value="ECO:0007669"/>
    <property type="project" value="TreeGrafter"/>
</dbReference>
<dbReference type="Pfam" id="PF21700">
    <property type="entry name" value="EGF_DL_JAG"/>
    <property type="match status" value="1"/>
</dbReference>
<comment type="subcellular location">
    <subcellularLocation>
        <location evidence="1">Membrane</location>
        <topology evidence="1">Single-pass type I membrane protein</topology>
    </subcellularLocation>
</comment>
<keyword evidence="4" id="KW-0677">Repeat</keyword>
<keyword evidence="5" id="KW-1133">Transmembrane helix</keyword>
<keyword evidence="3" id="KW-0812">Transmembrane</keyword>
<evidence type="ECO:0000256" key="4">
    <source>
        <dbReference type="ARBA" id="ARBA00022737"/>
    </source>
</evidence>
<keyword evidence="8" id="KW-0325">Glycoprotein</keyword>
<proteinExistence type="predicted"/>
<keyword evidence="2 9" id="KW-0245">EGF-like domain</keyword>
<dbReference type="Gene3D" id="2.10.25.10">
    <property type="entry name" value="Laminin"/>
    <property type="match status" value="3"/>
</dbReference>
<dbReference type="PROSITE" id="PS00022">
    <property type="entry name" value="EGF_1"/>
    <property type="match status" value="2"/>
</dbReference>
<evidence type="ECO:0000256" key="8">
    <source>
        <dbReference type="ARBA" id="ARBA00023180"/>
    </source>
</evidence>
<dbReference type="GO" id="GO:0005112">
    <property type="term" value="F:Notch binding"/>
    <property type="evidence" value="ECO:0007669"/>
    <property type="project" value="TreeGrafter"/>
</dbReference>
<dbReference type="InterPro" id="IPR050906">
    <property type="entry name" value="Notch_signaling"/>
</dbReference>
<dbReference type="PANTHER" id="PTHR24044:SF418">
    <property type="entry name" value="DELTA-LIKE PROTEIN"/>
    <property type="match status" value="1"/>
</dbReference>
<dbReference type="GO" id="GO:0045746">
    <property type="term" value="P:negative regulation of Notch signaling pathway"/>
    <property type="evidence" value="ECO:0007669"/>
    <property type="project" value="TreeGrafter"/>
</dbReference>
<evidence type="ECO:0000256" key="2">
    <source>
        <dbReference type="ARBA" id="ARBA00022536"/>
    </source>
</evidence>
<feature type="disulfide bond" evidence="9">
    <location>
        <begin position="50"/>
        <end position="59"/>
    </location>
</feature>
<evidence type="ECO:0000256" key="5">
    <source>
        <dbReference type="ARBA" id="ARBA00022989"/>
    </source>
</evidence>
<evidence type="ECO:0000256" key="7">
    <source>
        <dbReference type="ARBA" id="ARBA00023157"/>
    </source>
</evidence>
<dbReference type="Pfam" id="PF00008">
    <property type="entry name" value="EGF"/>
    <property type="match status" value="1"/>
</dbReference>
<feature type="domain" description="EGF-like" evidence="10">
    <location>
        <begin position="93"/>
        <end position="129"/>
    </location>
</feature>
<name>A0A8D2LJH4_VARKO</name>
<dbReference type="PROSITE" id="PS01186">
    <property type="entry name" value="EGF_2"/>
    <property type="match status" value="1"/>
</dbReference>
<dbReference type="OMA" id="SHTAKSM"/>
<keyword evidence="12" id="KW-1185">Reference proteome</keyword>
<dbReference type="PROSITE" id="PS50026">
    <property type="entry name" value="EGF_3"/>
    <property type="match status" value="2"/>
</dbReference>
<comment type="caution">
    <text evidence="9">Lacks conserved residue(s) required for the propagation of feature annotation.</text>
</comment>
<accession>A0A8D2LJH4</accession>
<dbReference type="FunFam" id="2.10.25.10:FF:000018">
    <property type="entry name" value="Delta-like 1"/>
    <property type="match status" value="1"/>
</dbReference>
<feature type="domain" description="EGF-like" evidence="10">
    <location>
        <begin position="27"/>
        <end position="60"/>
    </location>
</feature>
<reference evidence="11" key="2">
    <citation type="submission" date="2025-09" db="UniProtKB">
        <authorList>
            <consortium name="Ensembl"/>
        </authorList>
    </citation>
    <scope>IDENTIFICATION</scope>
</reference>
<dbReference type="PANTHER" id="PTHR24044">
    <property type="entry name" value="NOTCH LIGAND FAMILY MEMBER"/>
    <property type="match status" value="1"/>
</dbReference>
<dbReference type="Proteomes" id="UP000694545">
    <property type="component" value="Unplaced"/>
</dbReference>
<evidence type="ECO:0000256" key="9">
    <source>
        <dbReference type="PROSITE-ProRule" id="PRU00076"/>
    </source>
</evidence>
<dbReference type="SUPFAM" id="SSF57196">
    <property type="entry name" value="EGF/Laminin"/>
    <property type="match status" value="1"/>
</dbReference>